<dbReference type="OrthoDB" id="10560468at2759"/>
<dbReference type="Proteomes" id="UP000683360">
    <property type="component" value="Unassembled WGS sequence"/>
</dbReference>
<sequence>MSRQDNRATNETFYIDVEGSLYDSINEEEIYDDNIQIIYSVESTEVVNKITSDSEGSAVESDCSGYLHPYATVIKDFETHTYCKQIKSYDSSSLHSVTDDTDIDSRYTHPYEQLEVENMAEVKSDYGELVHYFELIDITKPASMSKMLSNNSLISNSNDNDQTENDIIALSPLLNKTMIPYIFNRNIIPAHQSLNCKFNQTTHFSSLPTFDQREEKEKIPNLKHMSV</sequence>
<accession>A0A8S3QCK8</accession>
<gene>
    <name evidence="1" type="ORF">MEDL_7618</name>
</gene>
<evidence type="ECO:0000313" key="2">
    <source>
        <dbReference type="Proteomes" id="UP000683360"/>
    </source>
</evidence>
<dbReference type="EMBL" id="CAJPWZ010000394">
    <property type="protein sequence ID" value="CAG2192460.1"/>
    <property type="molecule type" value="Genomic_DNA"/>
</dbReference>
<name>A0A8S3QCK8_MYTED</name>
<organism evidence="1 2">
    <name type="scientific">Mytilus edulis</name>
    <name type="common">Blue mussel</name>
    <dbReference type="NCBI Taxonomy" id="6550"/>
    <lineage>
        <taxon>Eukaryota</taxon>
        <taxon>Metazoa</taxon>
        <taxon>Spiralia</taxon>
        <taxon>Lophotrochozoa</taxon>
        <taxon>Mollusca</taxon>
        <taxon>Bivalvia</taxon>
        <taxon>Autobranchia</taxon>
        <taxon>Pteriomorphia</taxon>
        <taxon>Mytilida</taxon>
        <taxon>Mytiloidea</taxon>
        <taxon>Mytilidae</taxon>
        <taxon>Mytilinae</taxon>
        <taxon>Mytilus</taxon>
    </lineage>
</organism>
<proteinExistence type="predicted"/>
<reference evidence="1" key="1">
    <citation type="submission" date="2021-03" db="EMBL/GenBank/DDBJ databases">
        <authorList>
            <person name="Bekaert M."/>
        </authorList>
    </citation>
    <scope>NUCLEOTIDE SEQUENCE</scope>
</reference>
<comment type="caution">
    <text evidence="1">The sequence shown here is derived from an EMBL/GenBank/DDBJ whole genome shotgun (WGS) entry which is preliminary data.</text>
</comment>
<dbReference type="AlphaFoldDB" id="A0A8S3QCK8"/>
<keyword evidence="2" id="KW-1185">Reference proteome</keyword>
<evidence type="ECO:0000313" key="1">
    <source>
        <dbReference type="EMBL" id="CAG2192460.1"/>
    </source>
</evidence>
<protein>
    <submittedName>
        <fullName evidence="1">Uncharacterized protein</fullName>
    </submittedName>
</protein>